<dbReference type="SUPFAM" id="SSF102405">
    <property type="entry name" value="MCP/YpsA-like"/>
    <property type="match status" value="1"/>
</dbReference>
<keyword evidence="2" id="KW-1185">Reference proteome</keyword>
<dbReference type="RefSeq" id="WP_154468120.1">
    <property type="nucleotide sequence ID" value="NZ_VUMI01000077.1"/>
</dbReference>
<name>A0A6N7WPL7_9FIRM</name>
<evidence type="ECO:0008006" key="3">
    <source>
        <dbReference type="Google" id="ProtNLM"/>
    </source>
</evidence>
<dbReference type="Proteomes" id="UP000436047">
    <property type="component" value="Unassembled WGS sequence"/>
</dbReference>
<dbReference type="Gene3D" id="3.40.50.450">
    <property type="match status" value="1"/>
</dbReference>
<dbReference type="GeneID" id="86056654"/>
<accession>A0A6N7WPL7</accession>
<protein>
    <recommendedName>
        <fullName evidence="3">DUF1273 family protein</fullName>
    </recommendedName>
</protein>
<evidence type="ECO:0000313" key="2">
    <source>
        <dbReference type="Proteomes" id="UP000436047"/>
    </source>
</evidence>
<organism evidence="1 2">
    <name type="scientific">Eisenbergiella porci</name>
    <dbReference type="NCBI Taxonomy" id="2652274"/>
    <lineage>
        <taxon>Bacteria</taxon>
        <taxon>Bacillati</taxon>
        <taxon>Bacillota</taxon>
        <taxon>Clostridia</taxon>
        <taxon>Lachnospirales</taxon>
        <taxon>Lachnospiraceae</taxon>
        <taxon>Eisenbergiella</taxon>
    </lineage>
</organism>
<comment type="caution">
    <text evidence="1">The sequence shown here is derived from an EMBL/GenBank/DDBJ whole genome shotgun (WGS) entry which is preliminary data.</text>
</comment>
<gene>
    <name evidence="1" type="ORF">FYJ45_27065</name>
</gene>
<dbReference type="AlphaFoldDB" id="A0A6N7WPL7"/>
<evidence type="ECO:0000313" key="1">
    <source>
        <dbReference type="EMBL" id="MSS91745.1"/>
    </source>
</evidence>
<sequence>MGGKSCFFIGHREASEEIYPALYAAVEQNIVEYGVTEFIAGHYGGFDPLAASAVKEAKRFYPEVRLTLLLPYHPAERPIPMLEGFDGTFYPPGMESVPHKVAIVRANRYVVDHVDYLIAYVWHPTSNARELLEYAQRRERKGKIAVSVLQHNFLPAKN</sequence>
<proteinExistence type="predicted"/>
<reference evidence="1 2" key="1">
    <citation type="submission" date="2019-08" db="EMBL/GenBank/DDBJ databases">
        <title>In-depth cultivation of the pig gut microbiome towards novel bacterial diversity and tailored functional studies.</title>
        <authorList>
            <person name="Wylensek D."/>
            <person name="Hitch T.C.A."/>
            <person name="Clavel T."/>
        </authorList>
    </citation>
    <scope>NUCLEOTIDE SEQUENCE [LARGE SCALE GENOMIC DNA]</scope>
    <source>
        <strain evidence="1 2">WCA-389-WT-23B</strain>
    </source>
</reference>
<dbReference type="EMBL" id="VUMI01000077">
    <property type="protein sequence ID" value="MSS91745.1"/>
    <property type="molecule type" value="Genomic_DNA"/>
</dbReference>